<keyword evidence="3" id="KW-0645">Protease</keyword>
<dbReference type="InterPro" id="IPR008915">
    <property type="entry name" value="Peptidase_M50"/>
</dbReference>
<proteinExistence type="predicted"/>
<dbReference type="EMBL" id="BARW01019883">
    <property type="protein sequence ID" value="GAJ00402.1"/>
    <property type="molecule type" value="Genomic_DNA"/>
</dbReference>
<dbReference type="GO" id="GO:0004222">
    <property type="term" value="F:metalloendopeptidase activity"/>
    <property type="evidence" value="ECO:0007669"/>
    <property type="project" value="InterPro"/>
</dbReference>
<evidence type="ECO:0000256" key="2">
    <source>
        <dbReference type="ARBA" id="ARBA00004141"/>
    </source>
</evidence>
<dbReference type="PANTHER" id="PTHR42837:SF2">
    <property type="entry name" value="MEMBRANE METALLOPROTEASE ARASP2, CHLOROPLASTIC-RELATED"/>
    <property type="match status" value="1"/>
</dbReference>
<accession>X1U9X3</accession>
<reference evidence="11" key="1">
    <citation type="journal article" date="2014" name="Front. Microbiol.">
        <title>High frequency of phylogenetically diverse reductive dehalogenase-homologous genes in deep subseafloor sedimentary metagenomes.</title>
        <authorList>
            <person name="Kawai M."/>
            <person name="Futagami T."/>
            <person name="Toyoda A."/>
            <person name="Takaki Y."/>
            <person name="Nishi S."/>
            <person name="Hori S."/>
            <person name="Arai W."/>
            <person name="Tsubouchi T."/>
            <person name="Morono Y."/>
            <person name="Uchiyama I."/>
            <person name="Ito T."/>
            <person name="Fujiyama A."/>
            <person name="Inagaki F."/>
            <person name="Takami H."/>
        </authorList>
    </citation>
    <scope>NUCLEOTIDE SEQUENCE</scope>
    <source>
        <strain evidence="11">Expedition CK06-06</strain>
    </source>
</reference>
<comment type="subcellular location">
    <subcellularLocation>
        <location evidence="2">Membrane</location>
        <topology evidence="2">Multi-pass membrane protein</topology>
    </subcellularLocation>
</comment>
<protein>
    <recommendedName>
        <fullName evidence="10">Peptidase M50 domain-containing protein</fullName>
    </recommendedName>
</protein>
<gene>
    <name evidence="11" type="ORF">S12H4_33691</name>
</gene>
<keyword evidence="4" id="KW-0812">Transmembrane</keyword>
<keyword evidence="6" id="KW-0862">Zinc</keyword>
<keyword evidence="5" id="KW-0378">Hydrolase</keyword>
<evidence type="ECO:0000256" key="1">
    <source>
        <dbReference type="ARBA" id="ARBA00001947"/>
    </source>
</evidence>
<evidence type="ECO:0000313" key="11">
    <source>
        <dbReference type="EMBL" id="GAJ00402.1"/>
    </source>
</evidence>
<dbReference type="GO" id="GO:0006508">
    <property type="term" value="P:proteolysis"/>
    <property type="evidence" value="ECO:0007669"/>
    <property type="project" value="UniProtKB-KW"/>
</dbReference>
<organism evidence="11">
    <name type="scientific">marine sediment metagenome</name>
    <dbReference type="NCBI Taxonomy" id="412755"/>
    <lineage>
        <taxon>unclassified sequences</taxon>
        <taxon>metagenomes</taxon>
        <taxon>ecological metagenomes</taxon>
    </lineage>
</organism>
<dbReference type="Pfam" id="PF02163">
    <property type="entry name" value="Peptidase_M50"/>
    <property type="match status" value="1"/>
</dbReference>
<dbReference type="PANTHER" id="PTHR42837">
    <property type="entry name" value="REGULATOR OF SIGMA-E PROTEASE RSEP"/>
    <property type="match status" value="1"/>
</dbReference>
<sequence>MMTTILAMIFVLVVLIFFHELGHYLAARSVGIRVERFYVGFNLFGLGIKKKIGHTEYGLGLIPLGGYVKVAGIVDESMDTKLTGAE</sequence>
<evidence type="ECO:0000256" key="3">
    <source>
        <dbReference type="ARBA" id="ARBA00022670"/>
    </source>
</evidence>
<dbReference type="InterPro" id="IPR004387">
    <property type="entry name" value="Pept_M50_Zn"/>
</dbReference>
<evidence type="ECO:0000256" key="8">
    <source>
        <dbReference type="ARBA" id="ARBA00023049"/>
    </source>
</evidence>
<keyword evidence="7" id="KW-1133">Transmembrane helix</keyword>
<evidence type="ECO:0000256" key="6">
    <source>
        <dbReference type="ARBA" id="ARBA00022833"/>
    </source>
</evidence>
<feature type="non-terminal residue" evidence="11">
    <location>
        <position position="86"/>
    </location>
</feature>
<evidence type="ECO:0000256" key="4">
    <source>
        <dbReference type="ARBA" id="ARBA00022692"/>
    </source>
</evidence>
<evidence type="ECO:0000259" key="10">
    <source>
        <dbReference type="Pfam" id="PF02163"/>
    </source>
</evidence>
<keyword evidence="8" id="KW-0482">Metalloprotease</keyword>
<evidence type="ECO:0000256" key="5">
    <source>
        <dbReference type="ARBA" id="ARBA00022801"/>
    </source>
</evidence>
<feature type="domain" description="Peptidase M50" evidence="10">
    <location>
        <begin position="8"/>
        <end position="76"/>
    </location>
</feature>
<comment type="caution">
    <text evidence="11">The sequence shown here is derived from an EMBL/GenBank/DDBJ whole genome shotgun (WGS) entry which is preliminary data.</text>
</comment>
<keyword evidence="9" id="KW-0472">Membrane</keyword>
<evidence type="ECO:0000256" key="7">
    <source>
        <dbReference type="ARBA" id="ARBA00022989"/>
    </source>
</evidence>
<comment type="cofactor">
    <cofactor evidence="1">
        <name>Zn(2+)</name>
        <dbReference type="ChEBI" id="CHEBI:29105"/>
    </cofactor>
</comment>
<dbReference type="GO" id="GO:0016020">
    <property type="term" value="C:membrane"/>
    <property type="evidence" value="ECO:0007669"/>
    <property type="project" value="UniProtKB-SubCell"/>
</dbReference>
<evidence type="ECO:0000256" key="9">
    <source>
        <dbReference type="ARBA" id="ARBA00023136"/>
    </source>
</evidence>
<dbReference type="AlphaFoldDB" id="X1U9X3"/>
<name>X1U9X3_9ZZZZ</name>